<dbReference type="InterPro" id="IPR044810">
    <property type="entry name" value="WRKY_plant"/>
</dbReference>
<feature type="domain" description="WRKY" evidence="7">
    <location>
        <begin position="41"/>
        <end position="107"/>
    </location>
</feature>
<gene>
    <name evidence="8" type="ORF">FSB_LOCUS15323</name>
</gene>
<feature type="compositionally biased region" description="Low complexity" evidence="6">
    <location>
        <begin position="1"/>
        <end position="16"/>
    </location>
</feature>
<evidence type="ECO:0000256" key="3">
    <source>
        <dbReference type="ARBA" id="ARBA00023125"/>
    </source>
</evidence>
<dbReference type="Pfam" id="PF10533">
    <property type="entry name" value="Plant_zn_clust"/>
    <property type="match status" value="1"/>
</dbReference>
<keyword evidence="4" id="KW-0804">Transcription</keyword>
<dbReference type="PROSITE" id="PS50811">
    <property type="entry name" value="WRKY"/>
    <property type="match status" value="1"/>
</dbReference>
<dbReference type="AlphaFoldDB" id="A0A2N9FKL1"/>
<organism evidence="8">
    <name type="scientific">Fagus sylvatica</name>
    <name type="common">Beechnut</name>
    <dbReference type="NCBI Taxonomy" id="28930"/>
    <lineage>
        <taxon>Eukaryota</taxon>
        <taxon>Viridiplantae</taxon>
        <taxon>Streptophyta</taxon>
        <taxon>Embryophyta</taxon>
        <taxon>Tracheophyta</taxon>
        <taxon>Spermatophyta</taxon>
        <taxon>Magnoliopsida</taxon>
        <taxon>eudicotyledons</taxon>
        <taxon>Gunneridae</taxon>
        <taxon>Pentapetalae</taxon>
        <taxon>rosids</taxon>
        <taxon>fabids</taxon>
        <taxon>Fagales</taxon>
        <taxon>Fagaceae</taxon>
        <taxon>Fagus</taxon>
    </lineage>
</organism>
<dbReference type="GO" id="GO:0005634">
    <property type="term" value="C:nucleus"/>
    <property type="evidence" value="ECO:0007669"/>
    <property type="project" value="UniProtKB-SubCell"/>
</dbReference>
<dbReference type="InterPro" id="IPR057135">
    <property type="entry name" value="At4g27190-like_LRR"/>
</dbReference>
<accession>A0A2N9FKL1</accession>
<evidence type="ECO:0000256" key="4">
    <source>
        <dbReference type="ARBA" id="ARBA00023163"/>
    </source>
</evidence>
<dbReference type="InterPro" id="IPR003657">
    <property type="entry name" value="WRKY_dom"/>
</dbReference>
<dbReference type="GO" id="GO:0000976">
    <property type="term" value="F:transcription cis-regulatory region binding"/>
    <property type="evidence" value="ECO:0007669"/>
    <property type="project" value="TreeGrafter"/>
</dbReference>
<evidence type="ECO:0000256" key="2">
    <source>
        <dbReference type="ARBA" id="ARBA00023015"/>
    </source>
</evidence>
<proteinExistence type="predicted"/>
<dbReference type="GO" id="GO:0005516">
    <property type="term" value="F:calmodulin binding"/>
    <property type="evidence" value="ECO:0007669"/>
    <property type="project" value="UniProtKB-ARBA"/>
</dbReference>
<dbReference type="Gene3D" id="2.20.25.80">
    <property type="entry name" value="WRKY domain"/>
    <property type="match status" value="1"/>
</dbReference>
<dbReference type="PANTHER" id="PTHR32096">
    <property type="entry name" value="WRKY TRANSCRIPTION FACTOR 30-RELATED-RELATED"/>
    <property type="match status" value="1"/>
</dbReference>
<keyword evidence="2" id="KW-0805">Transcription regulation</keyword>
<dbReference type="InterPro" id="IPR032675">
    <property type="entry name" value="LRR_dom_sf"/>
</dbReference>
<reference evidence="8" key="1">
    <citation type="submission" date="2018-02" db="EMBL/GenBank/DDBJ databases">
        <authorList>
            <person name="Cohen D.B."/>
            <person name="Kent A.D."/>
        </authorList>
    </citation>
    <scope>NUCLEOTIDE SEQUENCE</scope>
</reference>
<dbReference type="Gene3D" id="3.80.10.10">
    <property type="entry name" value="Ribonuclease Inhibitor"/>
    <property type="match status" value="1"/>
</dbReference>
<feature type="region of interest" description="Disordered" evidence="6">
    <location>
        <begin position="47"/>
        <end position="89"/>
    </location>
</feature>
<keyword evidence="5" id="KW-0539">Nucleus</keyword>
<dbReference type="InterPro" id="IPR018872">
    <property type="entry name" value="Zn-cluster-dom"/>
</dbReference>
<dbReference type="Pfam" id="PF03106">
    <property type="entry name" value="WRKY"/>
    <property type="match status" value="1"/>
</dbReference>
<feature type="region of interest" description="Disordered" evidence="6">
    <location>
        <begin position="111"/>
        <end position="188"/>
    </location>
</feature>
<evidence type="ECO:0000313" key="8">
    <source>
        <dbReference type="EMBL" id="SPC87441.1"/>
    </source>
</evidence>
<dbReference type="PANTHER" id="PTHR32096:SF18">
    <property type="entry name" value="DISEASE RESISTANCE PROTEIN RRS1B-RELATED"/>
    <property type="match status" value="1"/>
</dbReference>
<dbReference type="SUPFAM" id="SSF118290">
    <property type="entry name" value="WRKY DNA-binding domain"/>
    <property type="match status" value="1"/>
</dbReference>
<dbReference type="GO" id="GO:0003700">
    <property type="term" value="F:DNA-binding transcription factor activity"/>
    <property type="evidence" value="ECO:0007669"/>
    <property type="project" value="InterPro"/>
</dbReference>
<evidence type="ECO:0000259" key="7">
    <source>
        <dbReference type="PROSITE" id="PS50811"/>
    </source>
</evidence>
<feature type="compositionally biased region" description="Polar residues" evidence="6">
    <location>
        <begin position="153"/>
        <end position="173"/>
    </location>
</feature>
<dbReference type="SUPFAM" id="SSF52058">
    <property type="entry name" value="L domain-like"/>
    <property type="match status" value="1"/>
</dbReference>
<dbReference type="InterPro" id="IPR036576">
    <property type="entry name" value="WRKY_dom_sf"/>
</dbReference>
<feature type="region of interest" description="Disordered" evidence="6">
    <location>
        <begin position="1"/>
        <end position="21"/>
    </location>
</feature>
<evidence type="ECO:0000256" key="5">
    <source>
        <dbReference type="ARBA" id="ARBA00023242"/>
    </source>
</evidence>
<feature type="compositionally biased region" description="Basic and acidic residues" evidence="6">
    <location>
        <begin position="136"/>
        <end position="152"/>
    </location>
</feature>
<keyword evidence="3" id="KW-0238">DNA-binding</keyword>
<name>A0A2N9FKL1_FAGSY</name>
<dbReference type="Pfam" id="PF23247">
    <property type="entry name" value="LRR_RPS2"/>
    <property type="match status" value="1"/>
</dbReference>
<sequence length="707" mass="79510">MESSNSENNSTITSTNDKNSLLVAARRRKNPVKRTIRVPAISSDIPADGYSWRKCGQKPIKGSPYPRQYYKCSTKKGRPARKQVESAPDDPTMLLVTYEAGHNHTAPIAMQEKGESPPQQLPPQPQQLPATESVTDSDRSGPPERLVTEEGSKQNIDLNVTMTSSYSGEQTNSESEDIGTEVSQTSQPEGIQVEEMQTEATTLKPQGEAFTSGQMEFQIEDVDMESEASEQHGLILMQGAQISWLNLAWLVSQLDGSDLGSEARWLGFWLEVDLGLAWSDHGSMARIVTQWLRGSDLEMVLARDLSSATGDGRSEMRWFWRRWRCVLTPIVPIFSALCRSASDLSIEGGSHLNKWLLSPKVGELKQLEVLDLEGTEIMDLPQEIEKLTNLTCLEVSFYGYASDGRRAMGSNAVVPCGVISAMSQLEEFNIDVNPDDERWDANVEAIVNEVYTLKRLETLKFYFPRVELLRHIQRNIPSLLHFRFSVGRHVKHIISRVPVAVEFDLERWDRCLKYINGVGVPREIQNVLQPTAFFLDRHATAKKLSIFGSLRSIWAGSVEHNSLFLLRSLALRTCPQLTTIFTRGLLANLCNLEELKVEDCPSIKSIVSCKISDEYQTSYFLPNLKKLSLHYMPGLVSISGGLHIAPKLEWLSFYNCPNIKNPLIDEVSTQDLKKIKGERSWWEALEWSIGCPGFLDEIFVPIDILDC</sequence>
<evidence type="ECO:0000256" key="1">
    <source>
        <dbReference type="ARBA" id="ARBA00004123"/>
    </source>
</evidence>
<dbReference type="SMART" id="SM00774">
    <property type="entry name" value="WRKY"/>
    <property type="match status" value="1"/>
</dbReference>
<dbReference type="EMBL" id="OIVN01000922">
    <property type="protein sequence ID" value="SPC87441.1"/>
    <property type="molecule type" value="Genomic_DNA"/>
</dbReference>
<protein>
    <recommendedName>
        <fullName evidence="7">WRKY domain-containing protein</fullName>
    </recommendedName>
</protein>
<evidence type="ECO:0000256" key="6">
    <source>
        <dbReference type="SAM" id="MobiDB-lite"/>
    </source>
</evidence>
<comment type="subcellular location">
    <subcellularLocation>
        <location evidence="1">Nucleus</location>
    </subcellularLocation>
</comment>